<dbReference type="Pfam" id="PF00781">
    <property type="entry name" value="DAGK_cat"/>
    <property type="match status" value="1"/>
</dbReference>
<dbReference type="SUPFAM" id="SSF111331">
    <property type="entry name" value="NAD kinase/diacylglycerol kinase-like"/>
    <property type="match status" value="1"/>
</dbReference>
<dbReference type="GO" id="GO:0001727">
    <property type="term" value="F:lipid kinase activity"/>
    <property type="evidence" value="ECO:0007669"/>
    <property type="project" value="TreeGrafter"/>
</dbReference>
<evidence type="ECO:0000256" key="4">
    <source>
        <dbReference type="ARBA" id="ARBA00022840"/>
    </source>
</evidence>
<organism evidence="6 7">
    <name type="scientific">Rhizopus microsporus ATCC 52813</name>
    <dbReference type="NCBI Taxonomy" id="1340429"/>
    <lineage>
        <taxon>Eukaryota</taxon>
        <taxon>Fungi</taxon>
        <taxon>Fungi incertae sedis</taxon>
        <taxon>Mucoromycota</taxon>
        <taxon>Mucoromycotina</taxon>
        <taxon>Mucoromycetes</taxon>
        <taxon>Mucorales</taxon>
        <taxon>Mucorineae</taxon>
        <taxon>Rhizopodaceae</taxon>
        <taxon>Rhizopus</taxon>
    </lineage>
</organism>
<dbReference type="Pfam" id="PF19279">
    <property type="entry name" value="YegS_C"/>
    <property type="match status" value="1"/>
</dbReference>
<evidence type="ECO:0000313" key="7">
    <source>
        <dbReference type="Proteomes" id="UP000242254"/>
    </source>
</evidence>
<evidence type="ECO:0000256" key="1">
    <source>
        <dbReference type="ARBA" id="ARBA00022679"/>
    </source>
</evidence>
<dbReference type="Gene3D" id="2.60.200.40">
    <property type="match status" value="1"/>
</dbReference>
<proteinExistence type="predicted"/>
<dbReference type="GeneID" id="35444120"/>
<dbReference type="InterPro" id="IPR001206">
    <property type="entry name" value="Diacylglycerol_kinase_cat_dom"/>
</dbReference>
<evidence type="ECO:0000313" key="6">
    <source>
        <dbReference type="EMBL" id="PHZ12825.1"/>
    </source>
</evidence>
<dbReference type="PROSITE" id="PS50146">
    <property type="entry name" value="DAGK"/>
    <property type="match status" value="1"/>
</dbReference>
<dbReference type="GO" id="GO:0046512">
    <property type="term" value="P:sphingosine biosynthetic process"/>
    <property type="evidence" value="ECO:0007669"/>
    <property type="project" value="TreeGrafter"/>
</dbReference>
<keyword evidence="2" id="KW-0547">Nucleotide-binding</keyword>
<dbReference type="InterPro" id="IPR016064">
    <property type="entry name" value="NAD/diacylglycerol_kinase_sf"/>
</dbReference>
<dbReference type="GO" id="GO:0005524">
    <property type="term" value="F:ATP binding"/>
    <property type="evidence" value="ECO:0007669"/>
    <property type="project" value="UniProtKB-KW"/>
</dbReference>
<evidence type="ECO:0000259" key="5">
    <source>
        <dbReference type="PROSITE" id="PS50146"/>
    </source>
</evidence>
<accession>A0A2G4SVQ5</accession>
<dbReference type="InterPro" id="IPR055916">
    <property type="entry name" value="DUF7493"/>
</dbReference>
<dbReference type="InterPro" id="IPR050187">
    <property type="entry name" value="Lipid_Phosphate_FormReg"/>
</dbReference>
<dbReference type="Pfam" id="PF24321">
    <property type="entry name" value="DUF7493"/>
    <property type="match status" value="1"/>
</dbReference>
<dbReference type="RefSeq" id="XP_023466533.1">
    <property type="nucleotide sequence ID" value="XM_023613131.1"/>
</dbReference>
<dbReference type="EMBL" id="KZ303849">
    <property type="protein sequence ID" value="PHZ12825.1"/>
    <property type="molecule type" value="Genomic_DNA"/>
</dbReference>
<dbReference type="STRING" id="1340429.A0A2G4SVQ5"/>
<reference evidence="6 7" key="1">
    <citation type="journal article" date="2016" name="Proc. Natl. Acad. Sci. U.S.A.">
        <title>Lipid metabolic changes in an early divergent fungus govern the establishment of a mutualistic symbiosis with endobacteria.</title>
        <authorList>
            <person name="Lastovetsky O.A."/>
            <person name="Gaspar M.L."/>
            <person name="Mondo S.J."/>
            <person name="LaButti K.M."/>
            <person name="Sandor L."/>
            <person name="Grigoriev I.V."/>
            <person name="Henry S.A."/>
            <person name="Pawlowska T.E."/>
        </authorList>
    </citation>
    <scope>NUCLEOTIDE SEQUENCE [LARGE SCALE GENOMIC DNA]</scope>
    <source>
        <strain evidence="6 7">ATCC 52813</strain>
    </source>
</reference>
<name>A0A2G4SVQ5_RHIZD</name>
<sequence>MVTTLKVTKGVHPVELTCDEQGLRIEGDFNASQKLKKKIICCCIPVIQGKGPDPTLLPIDHEYILYAEYIQRTKTIQIRFVLPEDRSNDDSTADFYELYYTVSDDKAQEAEAFCETLMDHAYEGAKVHKRLLVLINPFGGQGKAKEIFEYHVRPIFQAAKCEVTVKNTQRQGHAIDIAKELDVDAYDAVVTVSGDGVVHEVINGFLARSDAKDVMKKITLGIIPGGTGNSLIISILGEKRGFDPVYTALQVIKGKPMPLDLCSITYDDHRYFSFLSQNYGIAAYADLATEHMRWMGDTRTIVGLLQEIFARHTYGVEAAIQVVESDKKKIIQECRVFKGSILEQEELNLEDTLPPLSEPVPSDWMVIKDNISMFLASKVPLLSRGMLSHPCALPNDGTLDLLLIRRSPGIKKQLDVFTKVEKGHHIHNDIVEYYKIKAFRLTPVLKPGQTAYVAIDGEHAPCKPFQVQVHPRLCSVLAIKPTFLNTNI</sequence>
<dbReference type="PANTHER" id="PTHR12358:SF31">
    <property type="entry name" value="ACYLGLYCEROL KINASE, MITOCHONDRIAL"/>
    <property type="match status" value="1"/>
</dbReference>
<gene>
    <name evidence="6" type="ORF">RHIMIDRAFT_283554</name>
</gene>
<dbReference type="InterPro" id="IPR045540">
    <property type="entry name" value="YegS/DAGK_C"/>
</dbReference>
<dbReference type="InterPro" id="IPR017438">
    <property type="entry name" value="ATP-NAD_kinase_N"/>
</dbReference>
<dbReference type="GO" id="GO:0016020">
    <property type="term" value="C:membrane"/>
    <property type="evidence" value="ECO:0007669"/>
    <property type="project" value="TreeGrafter"/>
</dbReference>
<dbReference type="AlphaFoldDB" id="A0A2G4SVQ5"/>
<keyword evidence="3" id="KW-0418">Kinase</keyword>
<feature type="domain" description="DAGKc" evidence="5">
    <location>
        <begin position="126"/>
        <end position="268"/>
    </location>
</feature>
<evidence type="ECO:0000256" key="2">
    <source>
        <dbReference type="ARBA" id="ARBA00022741"/>
    </source>
</evidence>
<dbReference type="GO" id="GO:0005737">
    <property type="term" value="C:cytoplasm"/>
    <property type="evidence" value="ECO:0007669"/>
    <property type="project" value="TreeGrafter"/>
</dbReference>
<dbReference type="Gene3D" id="3.40.50.10330">
    <property type="entry name" value="Probable inorganic polyphosphate/atp-NAD kinase, domain 1"/>
    <property type="match status" value="1"/>
</dbReference>
<dbReference type="SMART" id="SM00046">
    <property type="entry name" value="DAGKc"/>
    <property type="match status" value="1"/>
</dbReference>
<keyword evidence="7" id="KW-1185">Reference proteome</keyword>
<dbReference type="Proteomes" id="UP000242254">
    <property type="component" value="Unassembled WGS sequence"/>
</dbReference>
<protein>
    <recommendedName>
        <fullName evidence="5">DAGKc domain-containing protein</fullName>
    </recommendedName>
</protein>
<dbReference type="PANTHER" id="PTHR12358">
    <property type="entry name" value="SPHINGOSINE KINASE"/>
    <property type="match status" value="1"/>
</dbReference>
<keyword evidence="1" id="KW-0808">Transferase</keyword>
<keyword evidence="4" id="KW-0067">ATP-binding</keyword>
<evidence type="ECO:0000256" key="3">
    <source>
        <dbReference type="ARBA" id="ARBA00022777"/>
    </source>
</evidence>